<dbReference type="PANTHER" id="PTHR23112:SF0">
    <property type="entry name" value="TRANSMEMBRANE PROTEIN 116"/>
    <property type="match status" value="1"/>
</dbReference>
<dbReference type="GO" id="GO:0004930">
    <property type="term" value="F:G protein-coupled receptor activity"/>
    <property type="evidence" value="ECO:0007669"/>
    <property type="project" value="TreeGrafter"/>
</dbReference>
<sequence>MSPLSTAQLDAISLTTRLSSILSILGSLFIVTTFLLSPSFRKPVTRLIFYATWGNLITNGATLISTTAIPSTATTTTTPTPTATTTALCKAQAFLIQWFMLADPFWVFCMALNVWLVFRRAHNGRDLRRLEKWYGVFAYGVPAIAAVGYLVHDLNSRQQVMGPAILWCWVGREFEWMRIVFCYAIVWVLAGATMGIYVFVGVDMYKQQAILRALMKKSRRHSAAASPARVHEDPVFTSNDAITVTTEIEHDMHKNDPGSRSATPGTEMKLLTTPSSPRNQAIANTPATARSSTPRYNLLAPLNPTSPYRHKAPLLISHRATAYAAPLASGDFATLPSPRVPIFQPAEHAAYTARRKENAAAYRYLRVAMLLFVALLVVWVPSSVNSLHQIAHPARPSFGLNLVAALVLPLQGLGNAVVYASTTWVEGRRVYKACFAGEVVGKEGPGGGGDEAITYNGGVEVKGASKDASFLQTV</sequence>
<feature type="transmembrane region" description="Helical" evidence="5">
    <location>
        <begin position="47"/>
        <end position="69"/>
    </location>
</feature>
<feature type="transmembrane region" description="Helical" evidence="5">
    <location>
        <begin position="130"/>
        <end position="151"/>
    </location>
</feature>
<evidence type="ECO:0000256" key="3">
    <source>
        <dbReference type="ARBA" id="ARBA00022989"/>
    </source>
</evidence>
<proteinExistence type="predicted"/>
<dbReference type="AlphaFoldDB" id="A0A8H7J746"/>
<evidence type="ECO:0000256" key="4">
    <source>
        <dbReference type="ARBA" id="ARBA00023136"/>
    </source>
</evidence>
<keyword evidence="4 5" id="KW-0472">Membrane</keyword>
<name>A0A8H7J746_9PLEO</name>
<evidence type="ECO:0000313" key="7">
    <source>
        <dbReference type="EMBL" id="KAF9699315.1"/>
    </source>
</evidence>
<keyword evidence="2 5" id="KW-0812">Transmembrane</keyword>
<evidence type="ECO:0000256" key="1">
    <source>
        <dbReference type="ARBA" id="ARBA00004141"/>
    </source>
</evidence>
<dbReference type="OrthoDB" id="18453at2759"/>
<feature type="transmembrane region" description="Helical" evidence="5">
    <location>
        <begin position="402"/>
        <end position="422"/>
    </location>
</feature>
<dbReference type="Proteomes" id="UP000651452">
    <property type="component" value="Unassembled WGS sequence"/>
</dbReference>
<keyword evidence="8" id="KW-1185">Reference proteome</keyword>
<feature type="transmembrane region" description="Helical" evidence="5">
    <location>
        <begin position="95"/>
        <end position="118"/>
    </location>
</feature>
<evidence type="ECO:0000259" key="6">
    <source>
        <dbReference type="PROSITE" id="PS50261"/>
    </source>
</evidence>
<dbReference type="PROSITE" id="PS50261">
    <property type="entry name" value="G_PROTEIN_RECEP_F2_4"/>
    <property type="match status" value="1"/>
</dbReference>
<protein>
    <recommendedName>
        <fullName evidence="6">G-protein coupled receptors family 2 profile 2 domain-containing protein</fullName>
    </recommendedName>
</protein>
<dbReference type="PANTHER" id="PTHR23112">
    <property type="entry name" value="G PROTEIN-COUPLED RECEPTOR 157-RELATED"/>
    <property type="match status" value="1"/>
</dbReference>
<feature type="transmembrane region" description="Helical" evidence="5">
    <location>
        <begin position="20"/>
        <end position="40"/>
    </location>
</feature>
<dbReference type="Pfam" id="PF05462">
    <property type="entry name" value="Dicty_CAR"/>
    <property type="match status" value="1"/>
</dbReference>
<comment type="caution">
    <text evidence="7">The sequence shown here is derived from an EMBL/GenBank/DDBJ whole genome shotgun (WGS) entry which is preliminary data.</text>
</comment>
<evidence type="ECO:0000256" key="5">
    <source>
        <dbReference type="SAM" id="Phobius"/>
    </source>
</evidence>
<dbReference type="GO" id="GO:0005886">
    <property type="term" value="C:plasma membrane"/>
    <property type="evidence" value="ECO:0007669"/>
    <property type="project" value="TreeGrafter"/>
</dbReference>
<dbReference type="GO" id="GO:0007166">
    <property type="term" value="P:cell surface receptor signaling pathway"/>
    <property type="evidence" value="ECO:0007669"/>
    <property type="project" value="InterPro"/>
</dbReference>
<dbReference type="InterPro" id="IPR017981">
    <property type="entry name" value="GPCR_2-like_7TM"/>
</dbReference>
<keyword evidence="3 5" id="KW-1133">Transmembrane helix</keyword>
<reference evidence="7" key="2">
    <citation type="submission" date="2020-09" db="EMBL/GenBank/DDBJ databases">
        <title>Reference genome assembly for Australian Ascochyta lentis isolate Al4.</title>
        <authorList>
            <person name="Lee R.C."/>
            <person name="Farfan-Caceres L.M."/>
            <person name="Debler J.W."/>
            <person name="Williams A.H."/>
            <person name="Henares B.M."/>
        </authorList>
    </citation>
    <scope>NUCLEOTIDE SEQUENCE</scope>
    <source>
        <strain evidence="7">Al4</strain>
    </source>
</reference>
<feature type="transmembrane region" description="Helical" evidence="5">
    <location>
        <begin position="364"/>
        <end position="382"/>
    </location>
</feature>
<dbReference type="Gene3D" id="1.20.1070.10">
    <property type="entry name" value="Rhodopsin 7-helix transmembrane proteins"/>
    <property type="match status" value="1"/>
</dbReference>
<organism evidence="7 8">
    <name type="scientific">Ascochyta lentis</name>
    <dbReference type="NCBI Taxonomy" id="205686"/>
    <lineage>
        <taxon>Eukaryota</taxon>
        <taxon>Fungi</taxon>
        <taxon>Dikarya</taxon>
        <taxon>Ascomycota</taxon>
        <taxon>Pezizomycotina</taxon>
        <taxon>Dothideomycetes</taxon>
        <taxon>Pleosporomycetidae</taxon>
        <taxon>Pleosporales</taxon>
        <taxon>Pleosporineae</taxon>
        <taxon>Didymellaceae</taxon>
        <taxon>Ascochyta</taxon>
    </lineage>
</organism>
<dbReference type="GO" id="GO:0007189">
    <property type="term" value="P:adenylate cyclase-activating G protein-coupled receptor signaling pathway"/>
    <property type="evidence" value="ECO:0007669"/>
    <property type="project" value="TreeGrafter"/>
</dbReference>
<gene>
    <name evidence="7" type="ORF">EKO04_003052</name>
</gene>
<comment type="subcellular location">
    <subcellularLocation>
        <location evidence="1">Membrane</location>
        <topology evidence="1">Multi-pass membrane protein</topology>
    </subcellularLocation>
</comment>
<dbReference type="SUPFAM" id="SSF81321">
    <property type="entry name" value="Family A G protein-coupled receptor-like"/>
    <property type="match status" value="1"/>
</dbReference>
<feature type="domain" description="G-protein coupled receptors family 2 profile 2" evidence="6">
    <location>
        <begin position="12"/>
        <end position="191"/>
    </location>
</feature>
<evidence type="ECO:0000256" key="2">
    <source>
        <dbReference type="ARBA" id="ARBA00022692"/>
    </source>
</evidence>
<evidence type="ECO:0000313" key="8">
    <source>
        <dbReference type="Proteomes" id="UP000651452"/>
    </source>
</evidence>
<feature type="transmembrane region" description="Helical" evidence="5">
    <location>
        <begin position="176"/>
        <end position="202"/>
    </location>
</feature>
<accession>A0A8H7J746</accession>
<dbReference type="EMBL" id="RZGK01000005">
    <property type="protein sequence ID" value="KAF9699315.1"/>
    <property type="molecule type" value="Genomic_DNA"/>
</dbReference>
<reference evidence="7" key="1">
    <citation type="submission" date="2018-12" db="EMBL/GenBank/DDBJ databases">
        <authorList>
            <person name="Syme R.A."/>
            <person name="Farfan-Caceres L."/>
            <person name="Lichtenzveig J."/>
        </authorList>
    </citation>
    <scope>NUCLEOTIDE SEQUENCE</scope>
    <source>
        <strain evidence="7">Al4</strain>
    </source>
</reference>